<organism evidence="1 2">
    <name type="scientific">Morus notabilis</name>
    <dbReference type="NCBI Taxonomy" id="981085"/>
    <lineage>
        <taxon>Eukaryota</taxon>
        <taxon>Viridiplantae</taxon>
        <taxon>Streptophyta</taxon>
        <taxon>Embryophyta</taxon>
        <taxon>Tracheophyta</taxon>
        <taxon>Spermatophyta</taxon>
        <taxon>Magnoliopsida</taxon>
        <taxon>eudicotyledons</taxon>
        <taxon>Gunneridae</taxon>
        <taxon>Pentapetalae</taxon>
        <taxon>rosids</taxon>
        <taxon>fabids</taxon>
        <taxon>Rosales</taxon>
        <taxon>Moraceae</taxon>
        <taxon>Moreae</taxon>
        <taxon>Morus</taxon>
    </lineage>
</organism>
<name>W9SD08_9ROSA</name>
<dbReference type="KEGG" id="mnt:21384296"/>
<gene>
    <name evidence="1" type="ORF">L484_000669</name>
</gene>
<dbReference type="STRING" id="981085.W9SD08"/>
<evidence type="ECO:0000313" key="1">
    <source>
        <dbReference type="EMBL" id="EXC25931.1"/>
    </source>
</evidence>
<sequence>MMRAISLSRPSLLSPLFQTLNSLLSPSCSGRILPAPPIRVPSAPYSSDSTAYEDVPGLENLPKLFVVQPRLRPEPILQAKLNEALCLANSLEEQRDGGFGVDYSDKDVPNHIVVQNPSAKGHKARAGTS</sequence>
<protein>
    <submittedName>
        <fullName evidence="1">Uncharacterized protein</fullName>
    </submittedName>
</protein>
<keyword evidence="2" id="KW-1185">Reference proteome</keyword>
<dbReference type="EMBL" id="KE346089">
    <property type="protein sequence ID" value="EXC25931.1"/>
    <property type="molecule type" value="Genomic_DNA"/>
</dbReference>
<dbReference type="AlphaFoldDB" id="W9SD08"/>
<dbReference type="OrthoDB" id="1744829at2759"/>
<reference evidence="2" key="1">
    <citation type="submission" date="2013-01" db="EMBL/GenBank/DDBJ databases">
        <title>Draft Genome Sequence of a Mulberry Tree, Morus notabilis C.K. Schneid.</title>
        <authorList>
            <person name="He N."/>
            <person name="Zhao S."/>
        </authorList>
    </citation>
    <scope>NUCLEOTIDE SEQUENCE</scope>
</reference>
<accession>W9SD08</accession>
<dbReference type="Proteomes" id="UP000030645">
    <property type="component" value="Unassembled WGS sequence"/>
</dbReference>
<dbReference type="eggNOG" id="KOG4197">
    <property type="taxonomic scope" value="Eukaryota"/>
</dbReference>
<evidence type="ECO:0000313" key="2">
    <source>
        <dbReference type="Proteomes" id="UP000030645"/>
    </source>
</evidence>
<proteinExistence type="predicted"/>